<dbReference type="PANTHER" id="PTHR43727:SF2">
    <property type="entry name" value="GROUP IV DECARBOXYLASE"/>
    <property type="match status" value="1"/>
</dbReference>
<evidence type="ECO:0000313" key="10">
    <source>
        <dbReference type="Proteomes" id="UP000442694"/>
    </source>
</evidence>
<evidence type="ECO:0000256" key="2">
    <source>
        <dbReference type="ARBA" id="ARBA00022793"/>
    </source>
</evidence>
<keyword evidence="7" id="KW-0457">Lysine biosynthesis</keyword>
<dbReference type="SUPFAM" id="SSF50621">
    <property type="entry name" value="Alanine racemase C-terminal domain-like"/>
    <property type="match status" value="1"/>
</dbReference>
<dbReference type="InterPro" id="IPR000183">
    <property type="entry name" value="Orn/DAP/Arg_de-COase"/>
</dbReference>
<name>A0A833JFF2_9BACT</name>
<dbReference type="NCBIfam" id="TIGR01048">
    <property type="entry name" value="lysA"/>
    <property type="match status" value="1"/>
</dbReference>
<dbReference type="Gene3D" id="2.40.37.10">
    <property type="entry name" value="Lyase, Ornithine Decarboxylase, Chain A, domain 1"/>
    <property type="match status" value="1"/>
</dbReference>
<evidence type="ECO:0000313" key="9">
    <source>
        <dbReference type="EMBL" id="KAB8033709.1"/>
    </source>
</evidence>
<keyword evidence="10" id="KW-1185">Reference proteome</keyword>
<gene>
    <name evidence="9" type="primary">lysA</name>
    <name evidence="9" type="ORF">GCL57_03105</name>
</gene>
<reference evidence="9 10" key="1">
    <citation type="submission" date="2019-10" db="EMBL/GenBank/DDBJ databases">
        <title>New genus of Silvanigrellaceae.</title>
        <authorList>
            <person name="Pitt A."/>
            <person name="Hahn M.W."/>
        </authorList>
    </citation>
    <scope>NUCLEOTIDE SEQUENCE [LARGE SCALE GENOMIC DNA]</scope>
    <source>
        <strain evidence="9 10">33A1-SZDP</strain>
    </source>
</reference>
<feature type="domain" description="Orn/DAP/Arg decarboxylase 2 N-terminal" evidence="8">
    <location>
        <begin position="72"/>
        <end position="340"/>
    </location>
</feature>
<dbReference type="SUPFAM" id="SSF51419">
    <property type="entry name" value="PLP-binding barrel"/>
    <property type="match status" value="1"/>
</dbReference>
<feature type="active site" description="Proton donor" evidence="6">
    <location>
        <position position="412"/>
    </location>
</feature>
<dbReference type="InterPro" id="IPR022644">
    <property type="entry name" value="De-COase2_N"/>
</dbReference>
<dbReference type="Gene3D" id="3.20.20.10">
    <property type="entry name" value="Alanine racemase"/>
    <property type="match status" value="1"/>
</dbReference>
<dbReference type="CDD" id="cd06828">
    <property type="entry name" value="PLPDE_III_DapDC"/>
    <property type="match status" value="1"/>
</dbReference>
<dbReference type="Pfam" id="PF02784">
    <property type="entry name" value="Orn_Arg_deC_N"/>
    <property type="match status" value="1"/>
</dbReference>
<keyword evidence="7" id="KW-0028">Amino-acid biosynthesis</keyword>
<dbReference type="EC" id="4.1.1.20" evidence="5 7"/>
<protein>
    <recommendedName>
        <fullName evidence="5 7">Diaminopimelate decarboxylase</fullName>
        <ecNumber evidence="5 7">4.1.1.20</ecNumber>
    </recommendedName>
</protein>
<dbReference type="InterPro" id="IPR009006">
    <property type="entry name" value="Ala_racemase/Decarboxylase_C"/>
</dbReference>
<dbReference type="PANTHER" id="PTHR43727">
    <property type="entry name" value="DIAMINOPIMELATE DECARBOXYLASE"/>
    <property type="match status" value="1"/>
</dbReference>
<proteinExistence type="predicted"/>
<evidence type="ECO:0000256" key="1">
    <source>
        <dbReference type="ARBA" id="ARBA00001933"/>
    </source>
</evidence>
<dbReference type="AlphaFoldDB" id="A0A833JFF2"/>
<evidence type="ECO:0000259" key="8">
    <source>
        <dbReference type="Pfam" id="PF02784"/>
    </source>
</evidence>
<dbReference type="Proteomes" id="UP000442694">
    <property type="component" value="Unassembled WGS sequence"/>
</dbReference>
<feature type="modified residue" description="N6-(pyridoxal phosphate)lysine" evidence="6">
    <location>
        <position position="89"/>
    </location>
</feature>
<sequence>MNRRPMMGLIFIQLKKGKTMRPFFDLAKLTERKIGHGFLIDNVPLSKILECNHSPVYVTSLNAVAERVNIYQTTLKKYFKNNSIFYAMKANFSNPILKQVQETTAGVDIVSIGEWRAALKAGFSPQKICFAGVGKKEEEWREAIEGGLGYLNVEHLDELKDILNYISDNINKLKFIPVISLRLNPCLEVKTHPHLKTGALDSKFGILFEHFEEWVINIKQVFPNSQAFQEWISPLKGIHVHVGSQLMENKIFSLIIEKILECASFMFENNIKPYHIDLGGGLGVPYEGVSLDGTDISVHVEFFCSTLINLAKKYKKLHILWGNQCENLFVCFEPGRSIVASSTVFLTKVLYTKHNSNDHNFCFVDGAMNDFPRPSIYNAKHQCEVVNFENSEFLKQNSLRKKIHWQIVGPVCESGDFLSKDALLPKLFKNDVLAFFEAGAYCRSMASHYNLRKLPAEIFIKNGKIIEIIEN</sequence>
<dbReference type="EMBL" id="WFLN01000004">
    <property type="protein sequence ID" value="KAB8033709.1"/>
    <property type="molecule type" value="Genomic_DNA"/>
</dbReference>
<dbReference type="PRINTS" id="PR01181">
    <property type="entry name" value="DAPDCRBXLASE"/>
</dbReference>
<dbReference type="PRINTS" id="PR01179">
    <property type="entry name" value="ODADCRBXLASE"/>
</dbReference>
<comment type="caution">
    <text evidence="9">The sequence shown here is derived from an EMBL/GenBank/DDBJ whole genome shotgun (WGS) entry which is preliminary data.</text>
</comment>
<dbReference type="GO" id="GO:0009089">
    <property type="term" value="P:lysine biosynthetic process via diaminopimelate"/>
    <property type="evidence" value="ECO:0007669"/>
    <property type="project" value="UniProtKB-UniRule"/>
</dbReference>
<dbReference type="InterPro" id="IPR022653">
    <property type="entry name" value="De-COase2_pyr-phos_BS"/>
</dbReference>
<evidence type="ECO:0000256" key="6">
    <source>
        <dbReference type="PIRSR" id="PIRSR600183-50"/>
    </source>
</evidence>
<comment type="catalytic activity">
    <reaction evidence="7">
        <text>meso-2,6-diaminopimelate + H(+) = L-lysine + CO2</text>
        <dbReference type="Rhea" id="RHEA:15101"/>
        <dbReference type="ChEBI" id="CHEBI:15378"/>
        <dbReference type="ChEBI" id="CHEBI:16526"/>
        <dbReference type="ChEBI" id="CHEBI:32551"/>
        <dbReference type="ChEBI" id="CHEBI:57791"/>
        <dbReference type="EC" id="4.1.1.20"/>
    </reaction>
</comment>
<evidence type="ECO:0000256" key="7">
    <source>
        <dbReference type="RuleBase" id="RU003738"/>
    </source>
</evidence>
<dbReference type="InterPro" id="IPR002986">
    <property type="entry name" value="DAP_deCOOHase_LysA"/>
</dbReference>
<accession>A0A833JFF2</accession>
<dbReference type="PROSITE" id="PS00878">
    <property type="entry name" value="ODR_DC_2_1"/>
    <property type="match status" value="1"/>
</dbReference>
<evidence type="ECO:0000256" key="3">
    <source>
        <dbReference type="ARBA" id="ARBA00022898"/>
    </source>
</evidence>
<comment type="cofactor">
    <cofactor evidence="1 6 7">
        <name>pyridoxal 5'-phosphate</name>
        <dbReference type="ChEBI" id="CHEBI:597326"/>
    </cofactor>
</comment>
<comment type="pathway">
    <text evidence="7">Amino-acid biosynthesis; L-lysine biosynthesis via DAP pathway; L-lysine from DL-2,6-diaminopimelate: step 1/1.</text>
</comment>
<dbReference type="UniPathway" id="UPA00034">
    <property type="reaction ID" value="UER00027"/>
</dbReference>
<organism evidence="9 10">
    <name type="scientific">Fluviispira multicolorata</name>
    <dbReference type="NCBI Taxonomy" id="2654512"/>
    <lineage>
        <taxon>Bacteria</taxon>
        <taxon>Pseudomonadati</taxon>
        <taxon>Bdellovibrionota</taxon>
        <taxon>Oligoflexia</taxon>
        <taxon>Silvanigrellales</taxon>
        <taxon>Silvanigrellaceae</taxon>
        <taxon>Fluviispira</taxon>
    </lineage>
</organism>
<evidence type="ECO:0000256" key="4">
    <source>
        <dbReference type="ARBA" id="ARBA00023239"/>
    </source>
</evidence>
<keyword evidence="4 7" id="KW-0456">Lyase</keyword>
<dbReference type="InterPro" id="IPR029066">
    <property type="entry name" value="PLP-binding_barrel"/>
</dbReference>
<dbReference type="GO" id="GO:0008836">
    <property type="term" value="F:diaminopimelate decarboxylase activity"/>
    <property type="evidence" value="ECO:0007669"/>
    <property type="project" value="UniProtKB-UniRule"/>
</dbReference>
<keyword evidence="2 7" id="KW-0210">Decarboxylase</keyword>
<keyword evidence="3 6" id="KW-0663">Pyridoxal phosphate</keyword>
<evidence type="ECO:0000256" key="5">
    <source>
        <dbReference type="NCBIfam" id="TIGR01048"/>
    </source>
</evidence>